<gene>
    <name evidence="1" type="ORF">NQ176_g10763</name>
</gene>
<dbReference type="EMBL" id="JANJQO010003120">
    <property type="protein sequence ID" value="KAJ2964923.1"/>
    <property type="molecule type" value="Genomic_DNA"/>
</dbReference>
<protein>
    <submittedName>
        <fullName evidence="1">Uncharacterized protein</fullName>
    </submittedName>
</protein>
<name>A0ACC1MEP1_9HYPO</name>
<dbReference type="Proteomes" id="UP001143910">
    <property type="component" value="Unassembled WGS sequence"/>
</dbReference>
<sequence>MPSTNVPGIPRVSSSLSHVSYPSSHANPHVGMPRAYSSNSIHYPYGHGRDVVYSLPDASLSQPSSWKGKDITRHSLAVYDVSPGSSTAVSKGPTPEGSSRASNSSHDELEIATTPPSEHKANQLLQVPQVLPQQVQQLQAYHQVQQVQQAQQLQSVQQAQHFQNQAIAQAITVQPVLAPVIAQQSQPVQQVQDAPRPESSHAHRLHPSHRRNSSESSDRTNVPVQKSSSRDSRPPTSMRGFNHIPSLANQQQPGAAPLQESNGGMRRSNSLQHPGMGYSGFTSKPASISPVAPPAARSPSEFNFGPLSTAASGPDPSVGVAVQPTVKQPQHRPRTMDSYATRGQQHPEMEPIVSAYPRHDRSNMPPPLAHENLVNVFPEPVPDVQQGKSGRGKLTKGKRMRWSFSKSSPIAA</sequence>
<proteinExistence type="predicted"/>
<comment type="caution">
    <text evidence="1">The sequence shown here is derived from an EMBL/GenBank/DDBJ whole genome shotgun (WGS) entry which is preliminary data.</text>
</comment>
<evidence type="ECO:0000313" key="1">
    <source>
        <dbReference type="EMBL" id="KAJ2964923.1"/>
    </source>
</evidence>
<reference evidence="1" key="1">
    <citation type="submission" date="2022-08" db="EMBL/GenBank/DDBJ databases">
        <title>Genome Sequence of Lecanicillium fungicola.</title>
        <authorList>
            <person name="Buettner E."/>
        </authorList>
    </citation>
    <scope>NUCLEOTIDE SEQUENCE</scope>
    <source>
        <strain evidence="1">Babe33</strain>
    </source>
</reference>
<evidence type="ECO:0000313" key="2">
    <source>
        <dbReference type="Proteomes" id="UP001143910"/>
    </source>
</evidence>
<accession>A0ACC1MEP1</accession>
<organism evidence="1 2">
    <name type="scientific">Zarea fungicola</name>
    <dbReference type="NCBI Taxonomy" id="93591"/>
    <lineage>
        <taxon>Eukaryota</taxon>
        <taxon>Fungi</taxon>
        <taxon>Dikarya</taxon>
        <taxon>Ascomycota</taxon>
        <taxon>Pezizomycotina</taxon>
        <taxon>Sordariomycetes</taxon>
        <taxon>Hypocreomycetidae</taxon>
        <taxon>Hypocreales</taxon>
        <taxon>Cordycipitaceae</taxon>
        <taxon>Zarea</taxon>
    </lineage>
</organism>
<keyword evidence="2" id="KW-1185">Reference proteome</keyword>